<dbReference type="InParanoid" id="T0R0K3"/>
<accession>T0R0K3</accession>
<evidence type="ECO:0000313" key="3">
    <source>
        <dbReference type="Proteomes" id="UP000030762"/>
    </source>
</evidence>
<dbReference type="InterPro" id="IPR009060">
    <property type="entry name" value="UBA-like_sf"/>
</dbReference>
<dbReference type="GeneID" id="19943077"/>
<evidence type="ECO:0000313" key="2">
    <source>
        <dbReference type="EMBL" id="EQC40456.1"/>
    </source>
</evidence>
<dbReference type="GO" id="GO:0043130">
    <property type="term" value="F:ubiquitin binding"/>
    <property type="evidence" value="ECO:0007669"/>
    <property type="project" value="InterPro"/>
</dbReference>
<dbReference type="SUPFAM" id="SSF46934">
    <property type="entry name" value="UBA-like"/>
    <property type="match status" value="1"/>
</dbReference>
<dbReference type="InterPro" id="IPR003892">
    <property type="entry name" value="CUE"/>
</dbReference>
<sequence>FASSHRGPLGRCGDDPLFVRHYLSLAAMQPSRAASSMLPRAASMDLPPMRHEPALARAASLDDRACATRPQIVVPSDCLSMMTMTSSPISVQAVHSGTLEDEMKCFGLDVATEFLFWKEENLALLEMSFPAMDRDLLEDVLIETNYDLGAAVDMIRARVDVINDMDGEVSLALDDMMRHQIGSSHTPHEWVLVTDDWVVVDETTNKLPLTDYTSIALHGSSAYY</sequence>
<evidence type="ECO:0000259" key="1">
    <source>
        <dbReference type="Pfam" id="PF02845"/>
    </source>
</evidence>
<reference evidence="2 3" key="1">
    <citation type="submission" date="2012-04" db="EMBL/GenBank/DDBJ databases">
        <title>The Genome Sequence of Saprolegnia declina VS20.</title>
        <authorList>
            <consortium name="The Broad Institute Genome Sequencing Platform"/>
            <person name="Russ C."/>
            <person name="Nusbaum C."/>
            <person name="Tyler B."/>
            <person name="van West P."/>
            <person name="Dieguez-Uribeondo J."/>
            <person name="de Bruijn I."/>
            <person name="Tripathy S."/>
            <person name="Jiang R."/>
            <person name="Young S.K."/>
            <person name="Zeng Q."/>
            <person name="Gargeya S."/>
            <person name="Fitzgerald M."/>
            <person name="Haas B."/>
            <person name="Abouelleil A."/>
            <person name="Alvarado L."/>
            <person name="Arachchi H.M."/>
            <person name="Berlin A."/>
            <person name="Chapman S.B."/>
            <person name="Goldberg J."/>
            <person name="Griggs A."/>
            <person name="Gujja S."/>
            <person name="Hansen M."/>
            <person name="Howarth C."/>
            <person name="Imamovic A."/>
            <person name="Larimer J."/>
            <person name="McCowen C."/>
            <person name="Montmayeur A."/>
            <person name="Murphy C."/>
            <person name="Neiman D."/>
            <person name="Pearson M."/>
            <person name="Priest M."/>
            <person name="Roberts A."/>
            <person name="Saif S."/>
            <person name="Shea T."/>
            <person name="Sisk P."/>
            <person name="Sykes S."/>
            <person name="Wortman J."/>
            <person name="Nusbaum C."/>
            <person name="Birren B."/>
        </authorList>
    </citation>
    <scope>NUCLEOTIDE SEQUENCE [LARGE SCALE GENOMIC DNA]</scope>
    <source>
        <strain evidence="2 3">VS20</strain>
    </source>
</reference>
<protein>
    <recommendedName>
        <fullName evidence="1">CUE domain-containing protein</fullName>
    </recommendedName>
</protein>
<dbReference type="CDD" id="cd14279">
    <property type="entry name" value="CUE"/>
    <property type="match status" value="1"/>
</dbReference>
<dbReference type="OrthoDB" id="76630at2759"/>
<organism evidence="2 3">
    <name type="scientific">Saprolegnia diclina (strain VS20)</name>
    <dbReference type="NCBI Taxonomy" id="1156394"/>
    <lineage>
        <taxon>Eukaryota</taxon>
        <taxon>Sar</taxon>
        <taxon>Stramenopiles</taxon>
        <taxon>Oomycota</taxon>
        <taxon>Saprolegniomycetes</taxon>
        <taxon>Saprolegniales</taxon>
        <taxon>Saprolegniaceae</taxon>
        <taxon>Saprolegnia</taxon>
    </lineage>
</organism>
<keyword evidence="3" id="KW-1185">Reference proteome</keyword>
<dbReference type="Proteomes" id="UP000030762">
    <property type="component" value="Unassembled WGS sequence"/>
</dbReference>
<dbReference type="Gene3D" id="1.10.8.10">
    <property type="entry name" value="DNA helicase RuvA subunit, C-terminal domain"/>
    <property type="match status" value="1"/>
</dbReference>
<dbReference type="VEuPathDB" id="FungiDB:SDRG_02350"/>
<feature type="non-terminal residue" evidence="2">
    <location>
        <position position="1"/>
    </location>
</feature>
<dbReference type="OMA" id="ATEFLFW"/>
<dbReference type="AlphaFoldDB" id="T0R0K3"/>
<dbReference type="Pfam" id="PF02845">
    <property type="entry name" value="CUE"/>
    <property type="match status" value="1"/>
</dbReference>
<name>T0R0K3_SAPDV</name>
<proteinExistence type="predicted"/>
<dbReference type="EMBL" id="JH767136">
    <property type="protein sequence ID" value="EQC40456.1"/>
    <property type="molecule type" value="Genomic_DNA"/>
</dbReference>
<dbReference type="RefSeq" id="XP_008606155.1">
    <property type="nucleotide sequence ID" value="XM_008607933.1"/>
</dbReference>
<gene>
    <name evidence="2" type="ORF">SDRG_02350</name>
</gene>
<feature type="domain" description="CUE" evidence="1">
    <location>
        <begin position="129"/>
        <end position="155"/>
    </location>
</feature>